<dbReference type="InterPro" id="IPR020846">
    <property type="entry name" value="MFS_dom"/>
</dbReference>
<feature type="transmembrane region" description="Helical" evidence="8">
    <location>
        <begin position="107"/>
        <end position="126"/>
    </location>
</feature>
<evidence type="ECO:0000256" key="4">
    <source>
        <dbReference type="ARBA" id="ARBA00022475"/>
    </source>
</evidence>
<evidence type="ECO:0000256" key="2">
    <source>
        <dbReference type="ARBA" id="ARBA00006236"/>
    </source>
</evidence>
<dbReference type="InParanoid" id="C8X9W3"/>
<dbReference type="KEGG" id="nml:Namu_4889"/>
<feature type="transmembrane region" description="Helical" evidence="8">
    <location>
        <begin position="48"/>
        <end position="69"/>
    </location>
</feature>
<dbReference type="InterPro" id="IPR011701">
    <property type="entry name" value="MFS"/>
</dbReference>
<dbReference type="CDD" id="cd17320">
    <property type="entry name" value="MFS_MdfA_MDR_like"/>
    <property type="match status" value="1"/>
</dbReference>
<keyword evidence="4" id="KW-1003">Cell membrane</keyword>
<feature type="transmembrane region" description="Helical" evidence="8">
    <location>
        <begin position="81"/>
        <end position="101"/>
    </location>
</feature>
<feature type="transmembrane region" description="Helical" evidence="8">
    <location>
        <begin position="256"/>
        <end position="277"/>
    </location>
</feature>
<dbReference type="GO" id="GO:1990961">
    <property type="term" value="P:xenobiotic detoxification by transmembrane export across the plasma membrane"/>
    <property type="evidence" value="ECO:0007669"/>
    <property type="project" value="InterPro"/>
</dbReference>
<evidence type="ECO:0000313" key="11">
    <source>
        <dbReference type="Proteomes" id="UP000002218"/>
    </source>
</evidence>
<gene>
    <name evidence="10" type="ordered locus">Namu_4889</name>
</gene>
<dbReference type="Proteomes" id="UP000002218">
    <property type="component" value="Chromosome"/>
</dbReference>
<dbReference type="SUPFAM" id="SSF103473">
    <property type="entry name" value="MFS general substrate transporter"/>
    <property type="match status" value="1"/>
</dbReference>
<dbReference type="EMBL" id="CP001737">
    <property type="protein sequence ID" value="ACV81163.1"/>
    <property type="molecule type" value="Genomic_DNA"/>
</dbReference>
<accession>C8X9W3</accession>
<dbReference type="RefSeq" id="WP_015749972.1">
    <property type="nucleotide sequence ID" value="NC_013235.1"/>
</dbReference>
<dbReference type="InterPro" id="IPR004812">
    <property type="entry name" value="Efflux_drug-R_Bcr/CmlA"/>
</dbReference>
<reference evidence="10 11" key="2">
    <citation type="journal article" date="2010" name="Stand. Genomic Sci.">
        <title>Complete genome sequence of Nakamurella multipartita type strain (Y-104).</title>
        <authorList>
            <person name="Tice H."/>
            <person name="Mayilraj S."/>
            <person name="Sims D."/>
            <person name="Lapidus A."/>
            <person name="Nolan M."/>
            <person name="Lucas S."/>
            <person name="Glavina Del Rio T."/>
            <person name="Copeland A."/>
            <person name="Cheng J.F."/>
            <person name="Meincke L."/>
            <person name="Bruce D."/>
            <person name="Goodwin L."/>
            <person name="Pitluck S."/>
            <person name="Ivanova N."/>
            <person name="Mavromatis K."/>
            <person name="Ovchinnikova G."/>
            <person name="Pati A."/>
            <person name="Chen A."/>
            <person name="Palaniappan K."/>
            <person name="Land M."/>
            <person name="Hauser L."/>
            <person name="Chang Y.J."/>
            <person name="Jeffries C.D."/>
            <person name="Detter J.C."/>
            <person name="Brettin T."/>
            <person name="Rohde M."/>
            <person name="Goker M."/>
            <person name="Bristow J."/>
            <person name="Eisen J.A."/>
            <person name="Markowitz V."/>
            <person name="Hugenholtz P."/>
            <person name="Kyrpides N.C."/>
            <person name="Klenk H.P."/>
            <person name="Chen F."/>
        </authorList>
    </citation>
    <scope>NUCLEOTIDE SEQUENCE [LARGE SCALE GENOMIC DNA]</scope>
    <source>
        <strain evidence="11">ATCC 700099 / DSM 44233 / CIP 104796 / JCM 9543 / NBRC 105858 / Y-104</strain>
    </source>
</reference>
<dbReference type="Gene3D" id="1.20.1720.10">
    <property type="entry name" value="Multidrug resistance protein D"/>
    <property type="match status" value="1"/>
</dbReference>
<dbReference type="InterPro" id="IPR036259">
    <property type="entry name" value="MFS_trans_sf"/>
</dbReference>
<dbReference type="OrthoDB" id="9814303at2"/>
<protein>
    <submittedName>
        <fullName evidence="10">Drug resistance transporter, Bcr/CflA subfamily</fullName>
    </submittedName>
</protein>
<feature type="transmembrane region" description="Helical" evidence="8">
    <location>
        <begin position="138"/>
        <end position="162"/>
    </location>
</feature>
<dbReference type="eggNOG" id="COG0477">
    <property type="taxonomic scope" value="Bacteria"/>
</dbReference>
<evidence type="ECO:0000256" key="7">
    <source>
        <dbReference type="ARBA" id="ARBA00023136"/>
    </source>
</evidence>
<keyword evidence="3" id="KW-0813">Transport</keyword>
<evidence type="ECO:0000256" key="5">
    <source>
        <dbReference type="ARBA" id="ARBA00022692"/>
    </source>
</evidence>
<keyword evidence="7 8" id="KW-0472">Membrane</keyword>
<evidence type="ECO:0000259" key="9">
    <source>
        <dbReference type="PROSITE" id="PS50850"/>
    </source>
</evidence>
<feature type="transmembrane region" description="Helical" evidence="8">
    <location>
        <begin position="373"/>
        <end position="393"/>
    </location>
</feature>
<dbReference type="Pfam" id="PF07690">
    <property type="entry name" value="MFS_1"/>
    <property type="match status" value="1"/>
</dbReference>
<feature type="transmembrane region" description="Helical" evidence="8">
    <location>
        <begin position="347"/>
        <end position="367"/>
    </location>
</feature>
<name>C8X9W3_NAKMY</name>
<dbReference type="STRING" id="479431.Namu_4889"/>
<dbReference type="HOGENOM" id="CLU_001265_47_0_11"/>
<dbReference type="NCBIfam" id="TIGR00710">
    <property type="entry name" value="efflux_Bcr_CflA"/>
    <property type="match status" value="1"/>
</dbReference>
<keyword evidence="6 8" id="KW-1133">Transmembrane helix</keyword>
<feature type="transmembrane region" description="Helical" evidence="8">
    <location>
        <begin position="217"/>
        <end position="236"/>
    </location>
</feature>
<feature type="transmembrane region" description="Helical" evidence="8">
    <location>
        <begin position="284"/>
        <end position="306"/>
    </location>
</feature>
<feature type="transmembrane region" description="Helical" evidence="8">
    <location>
        <begin position="312"/>
        <end position="335"/>
    </location>
</feature>
<dbReference type="PROSITE" id="PS50850">
    <property type="entry name" value="MFS"/>
    <property type="match status" value="1"/>
</dbReference>
<proteinExistence type="inferred from homology"/>
<keyword evidence="11" id="KW-1185">Reference proteome</keyword>
<evidence type="ECO:0000313" key="10">
    <source>
        <dbReference type="EMBL" id="ACV81163.1"/>
    </source>
</evidence>
<dbReference type="PANTHER" id="PTHR23502:SF132">
    <property type="entry name" value="POLYAMINE TRANSPORTER 2-RELATED"/>
    <property type="match status" value="1"/>
</dbReference>
<feature type="transmembrane region" description="Helical" evidence="8">
    <location>
        <begin position="12"/>
        <end position="36"/>
    </location>
</feature>
<feature type="transmembrane region" description="Helical" evidence="8">
    <location>
        <begin position="168"/>
        <end position="188"/>
    </location>
</feature>
<keyword evidence="5 8" id="KW-0812">Transmembrane</keyword>
<evidence type="ECO:0000256" key="8">
    <source>
        <dbReference type="SAM" id="Phobius"/>
    </source>
</evidence>
<evidence type="ECO:0000256" key="6">
    <source>
        <dbReference type="ARBA" id="ARBA00022989"/>
    </source>
</evidence>
<dbReference type="GO" id="GO:0005886">
    <property type="term" value="C:plasma membrane"/>
    <property type="evidence" value="ECO:0007669"/>
    <property type="project" value="UniProtKB-SubCell"/>
</dbReference>
<organism evidence="10 11">
    <name type="scientific">Nakamurella multipartita (strain ATCC 700099 / DSM 44233 / CIP 104796 / JCM 9543 / NBRC 105858 / Y-104)</name>
    <name type="common">Microsphaera multipartita</name>
    <dbReference type="NCBI Taxonomy" id="479431"/>
    <lineage>
        <taxon>Bacteria</taxon>
        <taxon>Bacillati</taxon>
        <taxon>Actinomycetota</taxon>
        <taxon>Actinomycetes</taxon>
        <taxon>Nakamurellales</taxon>
        <taxon>Nakamurellaceae</taxon>
        <taxon>Nakamurella</taxon>
    </lineage>
</organism>
<comment type="similarity">
    <text evidence="2">Belongs to the major facilitator superfamily. Bcr/CmlA family.</text>
</comment>
<sequence>MTVSVRESRIPASLIMLLGALTAIGPFTIDLYLAAFPQITSDLATDPAAVQLTITATLAGLALGQLVIGSVSDALGRRRPLLVALSVYVVASAGIVFAGSVEMLTGLRFVQGFTAAAGMVLSTAIIRDRFHGVRVGKALARMMLVVGVAPAIAPVIGAQFLAWGSWRMMFAALAVVGAVLLVLAAVFLRESLPVERRRAGGLGAAARSYASLLRDPVFVGLAFVGGFSLAGIFTYVSSATFVFQEGFGLSTGQFAAIFASGAVAITAGTQINGALIGRVRPERILLTGVLVSVLTAAALLTVSILGLGVLPIAALLVLTLLTAGILLPAVPVIALAQNAHRAGSAAALLGAIQFAVGAFIAPLSGLFDASSPVPMAGVILGAALVTLGLVLLLRRPLAARPVLTGDERVLATSDELVTT</sequence>
<evidence type="ECO:0000256" key="3">
    <source>
        <dbReference type="ARBA" id="ARBA00022448"/>
    </source>
</evidence>
<dbReference type="GO" id="GO:0042910">
    <property type="term" value="F:xenobiotic transmembrane transporter activity"/>
    <property type="evidence" value="ECO:0007669"/>
    <property type="project" value="InterPro"/>
</dbReference>
<reference evidence="11" key="1">
    <citation type="submission" date="2009-09" db="EMBL/GenBank/DDBJ databases">
        <title>The complete genome of Nakamurella multipartita DSM 44233.</title>
        <authorList>
            <consortium name="US DOE Joint Genome Institute (JGI-PGF)"/>
            <person name="Lucas S."/>
            <person name="Copeland A."/>
            <person name="Lapidus A."/>
            <person name="Glavina del Rio T."/>
            <person name="Dalin E."/>
            <person name="Tice H."/>
            <person name="Bruce D."/>
            <person name="Goodwin L."/>
            <person name="Pitluck S."/>
            <person name="Kyrpides N."/>
            <person name="Mavromatis K."/>
            <person name="Ivanova N."/>
            <person name="Ovchinnikova G."/>
            <person name="Sims D."/>
            <person name="Meincke L."/>
            <person name="Brettin T."/>
            <person name="Detter J.C."/>
            <person name="Han C."/>
            <person name="Larimer F."/>
            <person name="Land M."/>
            <person name="Hauser L."/>
            <person name="Markowitz V."/>
            <person name="Cheng J.-F."/>
            <person name="Hugenholtz P."/>
            <person name="Woyke T."/>
            <person name="Wu D."/>
            <person name="Klenk H.-P."/>
            <person name="Eisen J.A."/>
        </authorList>
    </citation>
    <scope>NUCLEOTIDE SEQUENCE [LARGE SCALE GENOMIC DNA]</scope>
    <source>
        <strain evidence="11">ATCC 700099 / DSM 44233 / CIP 104796 / JCM 9543 / NBRC 105858 / Y-104</strain>
    </source>
</reference>
<dbReference type="PANTHER" id="PTHR23502">
    <property type="entry name" value="MAJOR FACILITATOR SUPERFAMILY"/>
    <property type="match status" value="1"/>
</dbReference>
<evidence type="ECO:0000256" key="1">
    <source>
        <dbReference type="ARBA" id="ARBA00004651"/>
    </source>
</evidence>
<comment type="subcellular location">
    <subcellularLocation>
        <location evidence="1">Cell membrane</location>
        <topology evidence="1">Multi-pass membrane protein</topology>
    </subcellularLocation>
</comment>
<dbReference type="AlphaFoldDB" id="C8X9W3"/>
<feature type="domain" description="Major facilitator superfamily (MFS) profile" evidence="9">
    <location>
        <begin position="14"/>
        <end position="400"/>
    </location>
</feature>